<dbReference type="EC" id="3.1.11.6" evidence="6"/>
<accession>A0A1I3AG88</accession>
<evidence type="ECO:0000256" key="2">
    <source>
        <dbReference type="ARBA" id="ARBA00022490"/>
    </source>
</evidence>
<keyword evidence="5 6" id="KW-0269">Exonuclease</keyword>
<dbReference type="GO" id="GO:0006308">
    <property type="term" value="P:DNA catabolic process"/>
    <property type="evidence" value="ECO:0007669"/>
    <property type="project" value="UniProtKB-UniRule"/>
</dbReference>
<dbReference type="SUPFAM" id="SSF116842">
    <property type="entry name" value="XseB-like"/>
    <property type="match status" value="1"/>
</dbReference>
<evidence type="ECO:0000256" key="1">
    <source>
        <dbReference type="ARBA" id="ARBA00009998"/>
    </source>
</evidence>
<dbReference type="PANTHER" id="PTHR34137:SF1">
    <property type="entry name" value="EXODEOXYRIBONUCLEASE 7 SMALL SUBUNIT"/>
    <property type="match status" value="1"/>
</dbReference>
<evidence type="ECO:0000256" key="6">
    <source>
        <dbReference type="HAMAP-Rule" id="MF_00337"/>
    </source>
</evidence>
<dbReference type="InterPro" id="IPR003761">
    <property type="entry name" value="Exonuc_VII_S"/>
</dbReference>
<sequence length="77" mass="8975">MKKGHYEKNFVKLEEIVNKLESQQLTLEESLNLFQQGVELYKKCYDQLSSAEDKLTVILEENGIVVEKEEKLNGLEE</sequence>
<dbReference type="InterPro" id="IPR037004">
    <property type="entry name" value="Exonuc_VII_ssu_sf"/>
</dbReference>
<dbReference type="GO" id="GO:0009318">
    <property type="term" value="C:exodeoxyribonuclease VII complex"/>
    <property type="evidence" value="ECO:0007669"/>
    <property type="project" value="UniProtKB-UniRule"/>
</dbReference>
<dbReference type="AlphaFoldDB" id="A0A1I3AG88"/>
<dbReference type="NCBIfam" id="TIGR01280">
    <property type="entry name" value="xseB"/>
    <property type="match status" value="1"/>
</dbReference>
<keyword evidence="2 6" id="KW-0963">Cytoplasm</keyword>
<dbReference type="Pfam" id="PF02609">
    <property type="entry name" value="Exonuc_VII_S"/>
    <property type="match status" value="1"/>
</dbReference>
<organism evidence="8 9">
    <name type="scientific">Tindallia magadiensis</name>
    <dbReference type="NCBI Taxonomy" id="69895"/>
    <lineage>
        <taxon>Bacteria</taxon>
        <taxon>Bacillati</taxon>
        <taxon>Bacillota</taxon>
        <taxon>Clostridia</taxon>
        <taxon>Peptostreptococcales</taxon>
        <taxon>Tindalliaceae</taxon>
        <taxon>Tindallia</taxon>
    </lineage>
</organism>
<evidence type="ECO:0000256" key="3">
    <source>
        <dbReference type="ARBA" id="ARBA00022722"/>
    </source>
</evidence>
<feature type="coiled-coil region" evidence="7">
    <location>
        <begin position="3"/>
        <end position="33"/>
    </location>
</feature>
<dbReference type="PANTHER" id="PTHR34137">
    <property type="entry name" value="EXODEOXYRIBONUCLEASE 7 SMALL SUBUNIT"/>
    <property type="match status" value="1"/>
</dbReference>
<dbReference type="GO" id="GO:0008855">
    <property type="term" value="F:exodeoxyribonuclease VII activity"/>
    <property type="evidence" value="ECO:0007669"/>
    <property type="project" value="UniProtKB-UniRule"/>
</dbReference>
<keyword evidence="3 6" id="KW-0540">Nuclease</keyword>
<reference evidence="9" key="1">
    <citation type="submission" date="2016-10" db="EMBL/GenBank/DDBJ databases">
        <authorList>
            <person name="Varghese N."/>
            <person name="Submissions S."/>
        </authorList>
    </citation>
    <scope>NUCLEOTIDE SEQUENCE [LARGE SCALE GENOMIC DNA]</scope>
    <source>
        <strain evidence="9">Z-7934</strain>
    </source>
</reference>
<comment type="subcellular location">
    <subcellularLocation>
        <location evidence="6">Cytoplasm</location>
    </subcellularLocation>
</comment>
<evidence type="ECO:0000313" key="8">
    <source>
        <dbReference type="EMBL" id="SFH48381.1"/>
    </source>
</evidence>
<keyword evidence="7" id="KW-0175">Coiled coil</keyword>
<dbReference type="RefSeq" id="WP_093368675.1">
    <property type="nucleotide sequence ID" value="NZ_FOQA01000001.1"/>
</dbReference>
<gene>
    <name evidence="6" type="primary">xseB</name>
    <name evidence="8" type="ORF">SAMN05192551_101160</name>
</gene>
<evidence type="ECO:0000256" key="5">
    <source>
        <dbReference type="ARBA" id="ARBA00022839"/>
    </source>
</evidence>
<dbReference type="OrthoDB" id="1697399at2"/>
<comment type="similarity">
    <text evidence="1 6">Belongs to the XseB family.</text>
</comment>
<comment type="catalytic activity">
    <reaction evidence="6">
        <text>Exonucleolytic cleavage in either 5'- to 3'- or 3'- to 5'-direction to yield nucleoside 5'-phosphates.</text>
        <dbReference type="EC" id="3.1.11.6"/>
    </reaction>
</comment>
<dbReference type="Gene3D" id="1.10.287.1040">
    <property type="entry name" value="Exonuclease VII, small subunit"/>
    <property type="match status" value="1"/>
</dbReference>
<dbReference type="Proteomes" id="UP000199287">
    <property type="component" value="Unassembled WGS sequence"/>
</dbReference>
<evidence type="ECO:0000256" key="4">
    <source>
        <dbReference type="ARBA" id="ARBA00022801"/>
    </source>
</evidence>
<evidence type="ECO:0000313" key="9">
    <source>
        <dbReference type="Proteomes" id="UP000199287"/>
    </source>
</evidence>
<dbReference type="HAMAP" id="MF_00337">
    <property type="entry name" value="Exonuc_7_S"/>
    <property type="match status" value="1"/>
</dbReference>
<keyword evidence="9" id="KW-1185">Reference proteome</keyword>
<evidence type="ECO:0000256" key="7">
    <source>
        <dbReference type="SAM" id="Coils"/>
    </source>
</evidence>
<name>A0A1I3AG88_9FIRM</name>
<protein>
    <recommendedName>
        <fullName evidence="6">Exodeoxyribonuclease 7 small subunit</fullName>
        <ecNumber evidence="6">3.1.11.6</ecNumber>
    </recommendedName>
    <alternativeName>
        <fullName evidence="6">Exodeoxyribonuclease VII small subunit</fullName>
        <shortName evidence="6">Exonuclease VII small subunit</shortName>
    </alternativeName>
</protein>
<comment type="subunit">
    <text evidence="6">Heterooligomer composed of large and small subunits.</text>
</comment>
<keyword evidence="4 6" id="KW-0378">Hydrolase</keyword>
<dbReference type="EMBL" id="FOQA01000001">
    <property type="protein sequence ID" value="SFH48381.1"/>
    <property type="molecule type" value="Genomic_DNA"/>
</dbReference>
<dbReference type="STRING" id="69895.SAMN05192551_101160"/>
<proteinExistence type="inferred from homology"/>
<dbReference type="GO" id="GO:0005829">
    <property type="term" value="C:cytosol"/>
    <property type="evidence" value="ECO:0007669"/>
    <property type="project" value="TreeGrafter"/>
</dbReference>
<comment type="function">
    <text evidence="6">Bidirectionally degrades single-stranded DNA into large acid-insoluble oligonucleotides, which are then degraded further into small acid-soluble oligonucleotides.</text>
</comment>